<proteinExistence type="predicted"/>
<dbReference type="EMBL" id="GBXM01081947">
    <property type="protein sequence ID" value="JAH26630.1"/>
    <property type="molecule type" value="Transcribed_RNA"/>
</dbReference>
<sequence length="26" mass="2954">MPLIRPVPCIILLYTATIQLDNTIIK</sequence>
<accession>A0A0E9RDR0</accession>
<evidence type="ECO:0000313" key="1">
    <source>
        <dbReference type="EMBL" id="JAH26630.1"/>
    </source>
</evidence>
<reference evidence="1" key="1">
    <citation type="submission" date="2014-11" db="EMBL/GenBank/DDBJ databases">
        <authorList>
            <person name="Amaro Gonzalez C."/>
        </authorList>
    </citation>
    <scope>NUCLEOTIDE SEQUENCE</scope>
</reference>
<reference evidence="1" key="2">
    <citation type="journal article" date="2015" name="Fish Shellfish Immunol.">
        <title>Early steps in the European eel (Anguilla anguilla)-Vibrio vulnificus interaction in the gills: Role of the RtxA13 toxin.</title>
        <authorList>
            <person name="Callol A."/>
            <person name="Pajuelo D."/>
            <person name="Ebbesson L."/>
            <person name="Teles M."/>
            <person name="MacKenzie S."/>
            <person name="Amaro C."/>
        </authorList>
    </citation>
    <scope>NUCLEOTIDE SEQUENCE</scope>
</reference>
<name>A0A0E9RDR0_ANGAN</name>
<organism evidence="1">
    <name type="scientific">Anguilla anguilla</name>
    <name type="common">European freshwater eel</name>
    <name type="synonym">Muraena anguilla</name>
    <dbReference type="NCBI Taxonomy" id="7936"/>
    <lineage>
        <taxon>Eukaryota</taxon>
        <taxon>Metazoa</taxon>
        <taxon>Chordata</taxon>
        <taxon>Craniata</taxon>
        <taxon>Vertebrata</taxon>
        <taxon>Euteleostomi</taxon>
        <taxon>Actinopterygii</taxon>
        <taxon>Neopterygii</taxon>
        <taxon>Teleostei</taxon>
        <taxon>Anguilliformes</taxon>
        <taxon>Anguillidae</taxon>
        <taxon>Anguilla</taxon>
    </lineage>
</organism>
<protein>
    <submittedName>
        <fullName evidence="1">Uncharacterized protein</fullName>
    </submittedName>
</protein>
<dbReference type="AlphaFoldDB" id="A0A0E9RDR0"/>